<reference evidence="3" key="1">
    <citation type="journal article" date="2014" name="Front. Microbiol.">
        <title>High frequency of phylogenetically diverse reductive dehalogenase-homologous genes in deep subseafloor sedimentary metagenomes.</title>
        <authorList>
            <person name="Kawai M."/>
            <person name="Futagami T."/>
            <person name="Toyoda A."/>
            <person name="Takaki Y."/>
            <person name="Nishi S."/>
            <person name="Hori S."/>
            <person name="Arai W."/>
            <person name="Tsubouchi T."/>
            <person name="Morono Y."/>
            <person name="Uchiyama I."/>
            <person name="Ito T."/>
            <person name="Fujiyama A."/>
            <person name="Inagaki F."/>
            <person name="Takami H."/>
        </authorList>
    </citation>
    <scope>NUCLEOTIDE SEQUENCE</scope>
    <source>
        <strain evidence="3">Expedition CK06-06</strain>
    </source>
</reference>
<name>X0SJ90_9ZZZZ</name>
<protein>
    <recommendedName>
        <fullName evidence="2">SSAP RNA binding domain-containing protein</fullName>
    </recommendedName>
</protein>
<gene>
    <name evidence="3" type="ORF">S01H1_14069</name>
</gene>
<feature type="region of interest" description="Disordered" evidence="1">
    <location>
        <begin position="136"/>
        <end position="168"/>
    </location>
</feature>
<dbReference type="EMBL" id="BARS01007299">
    <property type="protein sequence ID" value="GAF81153.1"/>
    <property type="molecule type" value="Genomic_DNA"/>
</dbReference>
<evidence type="ECO:0000313" key="3">
    <source>
        <dbReference type="EMBL" id="GAF81153.1"/>
    </source>
</evidence>
<feature type="compositionally biased region" description="Low complexity" evidence="1">
    <location>
        <begin position="148"/>
        <end position="161"/>
    </location>
</feature>
<evidence type="ECO:0000256" key="1">
    <source>
        <dbReference type="SAM" id="MobiDB-lite"/>
    </source>
</evidence>
<dbReference type="AlphaFoldDB" id="X0SJ90"/>
<feature type="domain" description="SSAP RNA binding" evidence="2">
    <location>
        <begin position="13"/>
        <end position="144"/>
    </location>
</feature>
<organism evidence="3">
    <name type="scientific">marine sediment metagenome</name>
    <dbReference type="NCBI Taxonomy" id="412755"/>
    <lineage>
        <taxon>unclassified sequences</taxon>
        <taxon>metagenomes</taxon>
        <taxon>ecological metagenomes</taxon>
    </lineage>
</organism>
<comment type="caution">
    <text evidence="3">The sequence shown here is derived from an EMBL/GenBank/DDBJ whole genome shotgun (WGS) entry which is preliminary data.</text>
</comment>
<dbReference type="Pfam" id="PF06378">
    <property type="entry name" value="SSAP_Sak"/>
    <property type="match status" value="1"/>
</dbReference>
<accession>X0SJ90</accession>
<sequence>MTPDQRKKKSAEIWKTLSAVDVSAHTEKRQGLTYLSWSWAWSVLMQHYPDAEYSFERFDGTDVMTYADGSCAVFCSVTIEGITREMSLPVFDHRFKPIKNPDAASINKNRMRCLVKCIGLFGLGLYIYAGDDLPTPPPVEQPEKKPAARPSRPRTAALPTPQAQSSQADLAQRIQAKRTLEELYADDQLRHAIKTLQGSPRSELISAWQTQEERFGGSPKTTRPDFDARDNAGVGRVRDVAAQ</sequence>
<evidence type="ECO:0000259" key="2">
    <source>
        <dbReference type="Pfam" id="PF06378"/>
    </source>
</evidence>
<proteinExistence type="predicted"/>
<feature type="region of interest" description="Disordered" evidence="1">
    <location>
        <begin position="200"/>
        <end position="243"/>
    </location>
</feature>
<feature type="compositionally biased region" description="Basic and acidic residues" evidence="1">
    <location>
        <begin position="222"/>
        <end position="243"/>
    </location>
</feature>
<dbReference type="InterPro" id="IPR009425">
    <property type="entry name" value="DSRM_SSAP"/>
</dbReference>